<protein>
    <submittedName>
        <fullName evidence="2">Uncharacterized protein</fullName>
    </submittedName>
</protein>
<sequence>MCIDINLTIRAFVYHINEGQLGPQQYLSTFSSPASLTDNTIYGLQTLIGDAIVIYRCYVVWQSWWIIVFPCLTWLGALGSLCYILDMFASGVVSGQRGLIIYVFTFAANISATAALAYRIWKVDSDAACQTSSRSSLRPVAIVIIESGAIYTAILILALITAIHALEAEYVVNSIVRTPGISP</sequence>
<comment type="caution">
    <text evidence="2">The sequence shown here is derived from an EMBL/GenBank/DDBJ whole genome shotgun (WGS) entry which is preliminary data.</text>
</comment>
<evidence type="ECO:0000313" key="2">
    <source>
        <dbReference type="EMBL" id="KAF9816960.1"/>
    </source>
</evidence>
<dbReference type="Proteomes" id="UP000639403">
    <property type="component" value="Unassembled WGS sequence"/>
</dbReference>
<dbReference type="EMBL" id="JADOXO010000049">
    <property type="protein sequence ID" value="KAF9816960.1"/>
    <property type="molecule type" value="Genomic_DNA"/>
</dbReference>
<dbReference type="AlphaFoldDB" id="A0A8H7U3X8"/>
<keyword evidence="1" id="KW-1133">Transmembrane helix</keyword>
<evidence type="ECO:0000256" key="1">
    <source>
        <dbReference type="SAM" id="Phobius"/>
    </source>
</evidence>
<accession>A0A8H7U3X8</accession>
<proteinExistence type="predicted"/>
<evidence type="ECO:0000313" key="3">
    <source>
        <dbReference type="Proteomes" id="UP000639403"/>
    </source>
</evidence>
<feature type="transmembrane region" description="Helical" evidence="1">
    <location>
        <begin position="64"/>
        <end position="87"/>
    </location>
</feature>
<reference evidence="2" key="1">
    <citation type="submission" date="2020-11" db="EMBL/GenBank/DDBJ databases">
        <authorList>
            <person name="Koelle M."/>
            <person name="Horta M.A.C."/>
            <person name="Nowrousian M."/>
            <person name="Ohm R.A."/>
            <person name="Benz P."/>
            <person name="Pilgard A."/>
        </authorList>
    </citation>
    <scope>NUCLEOTIDE SEQUENCE</scope>
    <source>
        <strain evidence="2">FPRL280</strain>
    </source>
</reference>
<feature type="transmembrane region" description="Helical" evidence="1">
    <location>
        <begin position="99"/>
        <end position="121"/>
    </location>
</feature>
<keyword evidence="1" id="KW-0812">Transmembrane</keyword>
<organism evidence="2 3">
    <name type="scientific">Rhodonia placenta</name>
    <dbReference type="NCBI Taxonomy" id="104341"/>
    <lineage>
        <taxon>Eukaryota</taxon>
        <taxon>Fungi</taxon>
        <taxon>Dikarya</taxon>
        <taxon>Basidiomycota</taxon>
        <taxon>Agaricomycotina</taxon>
        <taxon>Agaricomycetes</taxon>
        <taxon>Polyporales</taxon>
        <taxon>Adustoporiaceae</taxon>
        <taxon>Rhodonia</taxon>
    </lineage>
</organism>
<gene>
    <name evidence="2" type="ORF">IEO21_03725</name>
</gene>
<feature type="transmembrane region" description="Helical" evidence="1">
    <location>
        <begin position="141"/>
        <end position="166"/>
    </location>
</feature>
<reference evidence="2" key="2">
    <citation type="journal article" name="Front. Microbiol.">
        <title>Degradative Capacity of Two Strains of Rhodonia placenta: From Phenotype to Genotype.</title>
        <authorList>
            <person name="Kolle M."/>
            <person name="Horta M.A.C."/>
            <person name="Nowrousian M."/>
            <person name="Ohm R.A."/>
            <person name="Benz J.P."/>
            <person name="Pilgard A."/>
        </authorList>
    </citation>
    <scope>NUCLEOTIDE SEQUENCE</scope>
    <source>
        <strain evidence="2">FPRL280</strain>
    </source>
</reference>
<name>A0A8H7U3X8_9APHY</name>
<keyword evidence="1" id="KW-0472">Membrane</keyword>